<organism evidence="3">
    <name type="scientific">Echinostoma caproni</name>
    <dbReference type="NCBI Taxonomy" id="27848"/>
    <lineage>
        <taxon>Eukaryota</taxon>
        <taxon>Metazoa</taxon>
        <taxon>Spiralia</taxon>
        <taxon>Lophotrochozoa</taxon>
        <taxon>Platyhelminthes</taxon>
        <taxon>Trematoda</taxon>
        <taxon>Digenea</taxon>
        <taxon>Plagiorchiida</taxon>
        <taxon>Echinostomata</taxon>
        <taxon>Echinostomatoidea</taxon>
        <taxon>Echinostomatidae</taxon>
        <taxon>Echinostoma</taxon>
    </lineage>
</organism>
<reference evidence="1 2" key="2">
    <citation type="submission" date="2018-11" db="EMBL/GenBank/DDBJ databases">
        <authorList>
            <consortium name="Pathogen Informatics"/>
        </authorList>
    </citation>
    <scope>NUCLEOTIDE SEQUENCE [LARGE SCALE GENOMIC DNA]</scope>
    <source>
        <strain evidence="1 2">Egypt</strain>
    </source>
</reference>
<proteinExistence type="predicted"/>
<dbReference type="InterPro" id="IPR021109">
    <property type="entry name" value="Peptidase_aspartic_dom_sf"/>
</dbReference>
<evidence type="ECO:0000313" key="3">
    <source>
        <dbReference type="WBParaSite" id="ECPE_0001486001-mRNA-1"/>
    </source>
</evidence>
<protein>
    <submittedName>
        <fullName evidence="3">Peptidase A2 domain-containing protein</fullName>
    </submittedName>
</protein>
<dbReference type="OrthoDB" id="8042916at2759"/>
<dbReference type="Proteomes" id="UP000272942">
    <property type="component" value="Unassembled WGS sequence"/>
</dbReference>
<dbReference type="AlphaFoldDB" id="A0A183B6I5"/>
<evidence type="ECO:0000313" key="2">
    <source>
        <dbReference type="Proteomes" id="UP000272942"/>
    </source>
</evidence>
<gene>
    <name evidence="1" type="ORF">ECPE_LOCUS14820</name>
</gene>
<dbReference type="PANTHER" id="PTHR47331">
    <property type="entry name" value="PHD-TYPE DOMAIN-CONTAINING PROTEIN"/>
    <property type="match status" value="1"/>
</dbReference>
<keyword evidence="2" id="KW-1185">Reference proteome</keyword>
<accession>A0A183B6I5</accession>
<name>A0A183B6I5_9TREM</name>
<reference evidence="3" key="1">
    <citation type="submission" date="2016-06" db="UniProtKB">
        <authorList>
            <consortium name="WormBaseParasite"/>
        </authorList>
    </citation>
    <scope>IDENTIFICATION</scope>
</reference>
<dbReference type="EMBL" id="UZAN01058640">
    <property type="protein sequence ID" value="VDP92092.1"/>
    <property type="molecule type" value="Genomic_DNA"/>
</dbReference>
<dbReference type="PANTHER" id="PTHR47331:SF1">
    <property type="entry name" value="GAG-LIKE PROTEIN"/>
    <property type="match status" value="1"/>
</dbReference>
<sequence>MGKQVRLKVTSVGILTPKWLVKAMAFIDNGLDTTLITKDFAVKNHITTQPSSSTISTVNGIKTTSADRTSVTLMSLDSGERVEMTEAFTIAELPMRAVKSIGEPATRWTHLRDLHFEEADSSKIDLLIGSDMPEAYWVLDQRLDGREEPYTARTVFGRTLFGSHHSANRKPLSNNFTNTIVGDDVIEQTLQRMYDNEFDELSDQKRAPSVEDNRALAKVETGTRYQPDGFKVPLPWKPGYALKRLGYLKRRLVRDTGLCRQFTSAMQWKEHLGYTERVVVSQPRG</sequence>
<dbReference type="WBParaSite" id="ECPE_0001486001-mRNA-1">
    <property type="protein sequence ID" value="ECPE_0001486001-mRNA-1"/>
    <property type="gene ID" value="ECPE_0001486001"/>
</dbReference>
<evidence type="ECO:0000313" key="1">
    <source>
        <dbReference type="EMBL" id="VDP92092.1"/>
    </source>
</evidence>
<dbReference type="Gene3D" id="2.40.70.10">
    <property type="entry name" value="Acid Proteases"/>
    <property type="match status" value="1"/>
</dbReference>